<keyword evidence="5" id="KW-1133">Transmembrane helix</keyword>
<reference evidence="7" key="1">
    <citation type="submission" date="2023-10" db="EMBL/GenBank/DDBJ databases">
        <authorList>
            <person name="Chen Y."/>
            <person name="Shah S."/>
            <person name="Dougan E. K."/>
            <person name="Thang M."/>
            <person name="Chan C."/>
        </authorList>
    </citation>
    <scope>NUCLEOTIDE SEQUENCE [LARGE SCALE GENOMIC DNA]</scope>
</reference>
<sequence length="187" mass="21369">MGSNGRGRGPRREDCLDCWRGCLHGLRRLRAVAALSTRLELYPVHGRSMMPTLHGGKECCGSDVVMCVRAGGRLRFWPQVGEVVILVDKKGRMVKRLKFFAAEEGDTGRGWCWIEGDNPQRSEDSRHFGWAPSHQVEAVGFAVVWPPWRSHWLMQPERRSYLYDLVDPCRRSRGVVVAKPCGKHMRR</sequence>
<comment type="caution">
    <text evidence="7">The sequence shown here is derived from an EMBL/GenBank/DDBJ whole genome shotgun (WGS) entry which is preliminary data.</text>
</comment>
<evidence type="ECO:0000256" key="5">
    <source>
        <dbReference type="ARBA" id="ARBA00022989"/>
    </source>
</evidence>
<evidence type="ECO:0000256" key="2">
    <source>
        <dbReference type="ARBA" id="ARBA00022670"/>
    </source>
</evidence>
<dbReference type="InterPro" id="IPR036286">
    <property type="entry name" value="LexA/Signal_pep-like_sf"/>
</dbReference>
<evidence type="ECO:0000313" key="7">
    <source>
        <dbReference type="EMBL" id="CAK0878662.1"/>
    </source>
</evidence>
<keyword evidence="2" id="KW-0645">Protease</keyword>
<protein>
    <recommendedName>
        <fullName evidence="9">Mitochondrial inner membrane protease subunit 2</fullName>
    </recommendedName>
</protein>
<accession>A0ABN9VYC3</accession>
<evidence type="ECO:0000256" key="6">
    <source>
        <dbReference type="ARBA" id="ARBA00023136"/>
    </source>
</evidence>
<comment type="subcellular location">
    <subcellularLocation>
        <location evidence="1">Membrane</location>
        <topology evidence="1">Single-pass membrane protein</topology>
    </subcellularLocation>
</comment>
<keyword evidence="3" id="KW-0812">Transmembrane</keyword>
<dbReference type="SUPFAM" id="SSF51306">
    <property type="entry name" value="LexA/Signal peptidase"/>
    <property type="match status" value="1"/>
</dbReference>
<keyword evidence="6" id="KW-0472">Membrane</keyword>
<dbReference type="InterPro" id="IPR037730">
    <property type="entry name" value="IMP2"/>
</dbReference>
<dbReference type="Gene3D" id="2.10.109.10">
    <property type="entry name" value="Umud Fragment, subunit A"/>
    <property type="match status" value="1"/>
</dbReference>
<evidence type="ECO:0000256" key="1">
    <source>
        <dbReference type="ARBA" id="ARBA00004167"/>
    </source>
</evidence>
<dbReference type="CDD" id="cd06462">
    <property type="entry name" value="Peptidase_S24_S26"/>
    <property type="match status" value="1"/>
</dbReference>
<keyword evidence="4" id="KW-0378">Hydrolase</keyword>
<name>A0ABN9VYC3_9DINO</name>
<evidence type="ECO:0008006" key="9">
    <source>
        <dbReference type="Google" id="ProtNLM"/>
    </source>
</evidence>
<keyword evidence="8" id="KW-1185">Reference proteome</keyword>
<dbReference type="Proteomes" id="UP001189429">
    <property type="component" value="Unassembled WGS sequence"/>
</dbReference>
<dbReference type="PANTHER" id="PTHR46041">
    <property type="entry name" value="MITOCHONDRIAL INNER MEMBRANE PROTEASE SUBUNIT 2"/>
    <property type="match status" value="1"/>
</dbReference>
<proteinExistence type="predicted"/>
<organism evidence="7 8">
    <name type="scientific">Prorocentrum cordatum</name>
    <dbReference type="NCBI Taxonomy" id="2364126"/>
    <lineage>
        <taxon>Eukaryota</taxon>
        <taxon>Sar</taxon>
        <taxon>Alveolata</taxon>
        <taxon>Dinophyceae</taxon>
        <taxon>Prorocentrales</taxon>
        <taxon>Prorocentraceae</taxon>
        <taxon>Prorocentrum</taxon>
    </lineage>
</organism>
<evidence type="ECO:0000256" key="3">
    <source>
        <dbReference type="ARBA" id="ARBA00022692"/>
    </source>
</evidence>
<gene>
    <name evidence="7" type="ORF">PCOR1329_LOCUS62359</name>
</gene>
<dbReference type="PANTHER" id="PTHR46041:SF2">
    <property type="entry name" value="MITOCHONDRIAL INNER MEMBRANE PROTEASE SUBUNIT 2"/>
    <property type="match status" value="1"/>
</dbReference>
<evidence type="ECO:0000256" key="4">
    <source>
        <dbReference type="ARBA" id="ARBA00022801"/>
    </source>
</evidence>
<evidence type="ECO:0000313" key="8">
    <source>
        <dbReference type="Proteomes" id="UP001189429"/>
    </source>
</evidence>
<dbReference type="EMBL" id="CAUYUJ010017871">
    <property type="protein sequence ID" value="CAK0878662.1"/>
    <property type="molecule type" value="Genomic_DNA"/>
</dbReference>